<evidence type="ECO:0000313" key="2">
    <source>
        <dbReference type="Proteomes" id="UP000237631"/>
    </source>
</evidence>
<name>A0A2S6CMU5_9PEZI</name>
<dbReference type="OrthoDB" id="5314997at2759"/>
<reference evidence="2" key="1">
    <citation type="journal article" date="2017" name="bioRxiv">
        <title>Conservation of a gene cluster reveals novel cercosporin biosynthetic mechanisms and extends production to the genus Colletotrichum.</title>
        <authorList>
            <person name="de Jonge R."/>
            <person name="Ebert M.K."/>
            <person name="Huitt-Roehl C.R."/>
            <person name="Pal P."/>
            <person name="Suttle J.C."/>
            <person name="Spanner R.E."/>
            <person name="Neubauer J.D."/>
            <person name="Jurick W.M.II."/>
            <person name="Stott K.A."/>
            <person name="Secor G.A."/>
            <person name="Thomma B.P.H.J."/>
            <person name="Van de Peer Y."/>
            <person name="Townsend C.A."/>
            <person name="Bolton M.D."/>
        </authorList>
    </citation>
    <scope>NUCLEOTIDE SEQUENCE [LARGE SCALE GENOMIC DNA]</scope>
    <source>
        <strain evidence="2">CBS538.71</strain>
    </source>
</reference>
<gene>
    <name evidence="1" type="ORF">CBER1_01988</name>
</gene>
<accession>A0A2S6CMU5</accession>
<keyword evidence="2" id="KW-1185">Reference proteome</keyword>
<dbReference type="Proteomes" id="UP000237631">
    <property type="component" value="Unassembled WGS sequence"/>
</dbReference>
<proteinExistence type="predicted"/>
<comment type="caution">
    <text evidence="1">The sequence shown here is derived from an EMBL/GenBank/DDBJ whole genome shotgun (WGS) entry which is preliminary data.</text>
</comment>
<evidence type="ECO:0000313" key="1">
    <source>
        <dbReference type="EMBL" id="PPJ61039.1"/>
    </source>
</evidence>
<sequence length="232" mass="26653">MDAPNAQSSSQEHKTFDFFGLPRELRDMVHNDLSNHKTEIAPLSHDNPIAAVLEGCPQSHLLRISKAFSEEYMDTHKRLGSNLILTYPGHRPFRSLQPPREIQRLQNIQKFTINIVLNWLPNPNDSHPITEHITYEENLKNRNSIKRVVEATDCSNIKESQIFVYARPRSNAKDSVGRRILEETLGILRSAGLPGLSCIRVKRLRGVSRPWPLPDNLEEYEAWELGSGWTWN</sequence>
<dbReference type="EMBL" id="PNEN01000157">
    <property type="protein sequence ID" value="PPJ61039.1"/>
    <property type="molecule type" value="Genomic_DNA"/>
</dbReference>
<dbReference type="AlphaFoldDB" id="A0A2S6CMU5"/>
<organism evidence="1 2">
    <name type="scientific">Cercospora berteroae</name>
    <dbReference type="NCBI Taxonomy" id="357750"/>
    <lineage>
        <taxon>Eukaryota</taxon>
        <taxon>Fungi</taxon>
        <taxon>Dikarya</taxon>
        <taxon>Ascomycota</taxon>
        <taxon>Pezizomycotina</taxon>
        <taxon>Dothideomycetes</taxon>
        <taxon>Dothideomycetidae</taxon>
        <taxon>Mycosphaerellales</taxon>
        <taxon>Mycosphaerellaceae</taxon>
        <taxon>Cercospora</taxon>
    </lineage>
</organism>
<protein>
    <submittedName>
        <fullName evidence="1">Uncharacterized protein</fullName>
    </submittedName>
</protein>